<name>A0A9K3GKR6_9EUKA</name>
<dbReference type="Proteomes" id="UP000265618">
    <property type="component" value="Unassembled WGS sequence"/>
</dbReference>
<accession>A0A9K3GKR6</accession>
<dbReference type="Gene3D" id="3.30.70.20">
    <property type="match status" value="1"/>
</dbReference>
<dbReference type="PROSITE" id="PS51379">
    <property type="entry name" value="4FE4S_FER_2"/>
    <property type="match status" value="1"/>
</dbReference>
<dbReference type="InterPro" id="IPR017896">
    <property type="entry name" value="4Fe4S_Fe-S-bd"/>
</dbReference>
<dbReference type="PROSITE" id="PS00198">
    <property type="entry name" value="4FE4S_FER_1"/>
    <property type="match status" value="1"/>
</dbReference>
<dbReference type="Pfam" id="PF13237">
    <property type="entry name" value="Fer4_10"/>
    <property type="match status" value="1"/>
</dbReference>
<dbReference type="InterPro" id="IPR017900">
    <property type="entry name" value="4Fe4S_Fe_S_CS"/>
</dbReference>
<sequence>MSDLNPKPVITLDADKCIGCKKCIRVCPAMVFKFKWGEGVRVNNADACIGCGRCIRSEYICFPPEQPGLDMDYVGLSFSDKDDAHTVMQQVLQVTPRYDPILPIQLTAETLPIAARHLRILADTSPDGMIVQSDTRILKKDLERFNYPKQAAVLSIDPNVLEGGLLCIVIRACFHTLPVPQLLLPLITPHALPRVVALFSHERDGSPLAPPPLYLVPDSASGVLDTMDSVFRDPTHRLGREREGVEGVKGAEGESVVVMEGDAPQSLTLSPAGVRPPSPLASAIHQLQLFKVLNDTYLQGASVNEGFRLNVLGLERMLGDRVLTLIAQSEEQAEGEAEGVRQKGCLSIAIDALRASVEGVRPQDDRERERESAGGRQERTSVLGVLKFCVALCRLLRQGSMDNPGAMCVVHALRGTGPFATNTQTASNDKREGEGEGEREMLAGEASKADGEGEGETEGESMVTDERLVEGEGEKESEGEGEIQTIAEMSAGSVGEAEREGEGETVEQEEERSNSGILHLISELVRHHSPLPDAALEACLDAMQAGCLCLTPSDPILVDMGTACIDSLQHALLGSLAAEVIYLCCRQ</sequence>
<feature type="domain" description="4Fe-4S ferredoxin-type" evidence="2">
    <location>
        <begin position="8"/>
        <end position="37"/>
    </location>
</feature>
<feature type="compositionally biased region" description="Basic and acidic residues" evidence="1">
    <location>
        <begin position="428"/>
        <end position="451"/>
    </location>
</feature>
<proteinExistence type="predicted"/>
<evidence type="ECO:0000256" key="1">
    <source>
        <dbReference type="SAM" id="MobiDB-lite"/>
    </source>
</evidence>
<dbReference type="EMBL" id="BDIP01002145">
    <property type="protein sequence ID" value="GIQ85800.1"/>
    <property type="molecule type" value="Genomic_DNA"/>
</dbReference>
<reference evidence="3 4" key="1">
    <citation type="journal article" date="2018" name="PLoS ONE">
        <title>The draft genome of Kipferlia bialata reveals reductive genome evolution in fornicate parasites.</title>
        <authorList>
            <person name="Tanifuji G."/>
            <person name="Takabayashi S."/>
            <person name="Kume K."/>
            <person name="Takagi M."/>
            <person name="Nakayama T."/>
            <person name="Kamikawa R."/>
            <person name="Inagaki Y."/>
            <person name="Hashimoto T."/>
        </authorList>
    </citation>
    <scope>NUCLEOTIDE SEQUENCE [LARGE SCALE GENOMIC DNA]</scope>
    <source>
        <strain evidence="3">NY0173</strain>
    </source>
</reference>
<feature type="compositionally biased region" description="Basic and acidic residues" evidence="1">
    <location>
        <begin position="464"/>
        <end position="478"/>
    </location>
</feature>
<evidence type="ECO:0000313" key="3">
    <source>
        <dbReference type="EMBL" id="GIQ85800.1"/>
    </source>
</evidence>
<protein>
    <recommendedName>
        <fullName evidence="2">4Fe-4S ferredoxin-type domain-containing protein</fullName>
    </recommendedName>
</protein>
<evidence type="ECO:0000259" key="2">
    <source>
        <dbReference type="PROSITE" id="PS51379"/>
    </source>
</evidence>
<feature type="non-terminal residue" evidence="3">
    <location>
        <position position="1"/>
    </location>
</feature>
<organism evidence="3 4">
    <name type="scientific">Kipferlia bialata</name>
    <dbReference type="NCBI Taxonomy" id="797122"/>
    <lineage>
        <taxon>Eukaryota</taxon>
        <taxon>Metamonada</taxon>
        <taxon>Carpediemonas-like organisms</taxon>
        <taxon>Kipferlia</taxon>
    </lineage>
</organism>
<dbReference type="AlphaFoldDB" id="A0A9K3GKR6"/>
<gene>
    <name evidence="3" type="ORF">KIPB_007531</name>
</gene>
<comment type="caution">
    <text evidence="3">The sequence shown here is derived from an EMBL/GenBank/DDBJ whole genome shotgun (WGS) entry which is preliminary data.</text>
</comment>
<evidence type="ECO:0000313" key="4">
    <source>
        <dbReference type="Proteomes" id="UP000265618"/>
    </source>
</evidence>
<feature type="region of interest" description="Disordered" evidence="1">
    <location>
        <begin position="417"/>
        <end position="514"/>
    </location>
</feature>
<keyword evidence="4" id="KW-1185">Reference proteome</keyword>
<dbReference type="SUPFAM" id="SSF54862">
    <property type="entry name" value="4Fe-4S ferredoxins"/>
    <property type="match status" value="1"/>
</dbReference>